<dbReference type="WBParaSite" id="maker-uti_cns_0003002-snap-gene-0.5-mRNA-1">
    <property type="protein sequence ID" value="maker-uti_cns_0003002-snap-gene-0.5-mRNA-1"/>
    <property type="gene ID" value="maker-uti_cns_0003002-snap-gene-0.5"/>
</dbReference>
<dbReference type="InterPro" id="IPR050373">
    <property type="entry name" value="Fibrinogen_C-term_domain"/>
</dbReference>
<keyword evidence="2" id="KW-1185">Reference proteome</keyword>
<sequence>MTNIWRIRAVEFKAALAVLIVFTLFAKFGHTEEAIPRLNLPYRGASLQLMQLASGQTFVEPLVAFESNGACLATIYYDYLTGGYSLTLPLVIDSTAGHPGATPFVLRELRIQATLIEGSDVRAACRLADGAGSGARLRLLCPSWERCEQIRWTLVADPAALSDFLQLSIVGGVADKLVSLGHRPVRVLTTLPGVATACGPTWTVFQQRRDSSLSFRQNWATYVRGFGNADSNYWMGLQQLSARTVGSLFYANCRLRIEVLTVSGQPLWGEWSGFKVQPANDSYRLNVTGPDSAGSLDPGRTLVNENNAMFSTFDAGGSPAGTLCSRQHAGAGWWFNTCFSILLNGLFADSPVPDDRHNVNHVHLFGTWTQISTSKMMFKCI</sequence>
<name>A0A1I8GSP1_9PLAT</name>
<dbReference type="Pfam" id="PF00147">
    <property type="entry name" value="Fibrinogen_C"/>
    <property type="match status" value="1"/>
</dbReference>
<dbReference type="Gene3D" id="3.90.215.10">
    <property type="entry name" value="Gamma Fibrinogen, chain A, domain 1"/>
    <property type="match status" value="1"/>
</dbReference>
<evidence type="ECO:0000259" key="1">
    <source>
        <dbReference type="PROSITE" id="PS51406"/>
    </source>
</evidence>
<dbReference type="PROSITE" id="PS51406">
    <property type="entry name" value="FIBRINOGEN_C_2"/>
    <property type="match status" value="1"/>
</dbReference>
<protein>
    <submittedName>
        <fullName evidence="3 4">Fibrinogen C-terminal domain-containing protein</fullName>
    </submittedName>
</protein>
<dbReference type="PANTHER" id="PTHR19143">
    <property type="entry name" value="FIBRINOGEN/TENASCIN/ANGIOPOEITIN"/>
    <property type="match status" value="1"/>
</dbReference>
<evidence type="ECO:0000313" key="3">
    <source>
        <dbReference type="WBParaSite" id="maker-uti_cns_0003002-snap-gene-0.5-mRNA-1"/>
    </source>
</evidence>
<dbReference type="GO" id="GO:0005615">
    <property type="term" value="C:extracellular space"/>
    <property type="evidence" value="ECO:0007669"/>
    <property type="project" value="TreeGrafter"/>
</dbReference>
<dbReference type="STRING" id="282301.A0A1I8GSP1"/>
<evidence type="ECO:0000313" key="4">
    <source>
        <dbReference type="WBParaSite" id="maker-uti_cns_0048398-snap-gene-0.4-mRNA-1"/>
    </source>
</evidence>
<organism evidence="2 3">
    <name type="scientific">Macrostomum lignano</name>
    <dbReference type="NCBI Taxonomy" id="282301"/>
    <lineage>
        <taxon>Eukaryota</taxon>
        <taxon>Metazoa</taxon>
        <taxon>Spiralia</taxon>
        <taxon>Lophotrochozoa</taxon>
        <taxon>Platyhelminthes</taxon>
        <taxon>Rhabditophora</taxon>
        <taxon>Macrostomorpha</taxon>
        <taxon>Macrostomida</taxon>
        <taxon>Macrostomidae</taxon>
        <taxon>Macrostomum</taxon>
    </lineage>
</organism>
<evidence type="ECO:0000313" key="2">
    <source>
        <dbReference type="Proteomes" id="UP000095280"/>
    </source>
</evidence>
<feature type="domain" description="Fibrinogen C-terminal" evidence="1">
    <location>
        <begin position="138"/>
        <end position="381"/>
    </location>
</feature>
<dbReference type="OrthoDB" id="6345539at2759"/>
<dbReference type="SMART" id="SM00186">
    <property type="entry name" value="FBG"/>
    <property type="match status" value="1"/>
</dbReference>
<dbReference type="InterPro" id="IPR036056">
    <property type="entry name" value="Fibrinogen-like_C"/>
</dbReference>
<dbReference type="InterPro" id="IPR014716">
    <property type="entry name" value="Fibrinogen_a/b/g_C_1"/>
</dbReference>
<dbReference type="WBParaSite" id="maker-uti_cns_0048398-snap-gene-0.4-mRNA-1">
    <property type="protein sequence ID" value="maker-uti_cns_0048398-snap-gene-0.4-mRNA-1"/>
    <property type="gene ID" value="maker-uti_cns_0048398-snap-gene-0.4"/>
</dbReference>
<dbReference type="AlphaFoldDB" id="A0A1I8GSP1"/>
<dbReference type="SUPFAM" id="SSF56496">
    <property type="entry name" value="Fibrinogen C-terminal domain-like"/>
    <property type="match status" value="1"/>
</dbReference>
<accession>A0A1I8GSP1</accession>
<reference evidence="3 4" key="1">
    <citation type="submission" date="2016-11" db="UniProtKB">
        <authorList>
            <consortium name="WormBaseParasite"/>
        </authorList>
    </citation>
    <scope>IDENTIFICATION</scope>
</reference>
<proteinExistence type="predicted"/>
<dbReference type="Proteomes" id="UP000095280">
    <property type="component" value="Unplaced"/>
</dbReference>
<dbReference type="InterPro" id="IPR002181">
    <property type="entry name" value="Fibrinogen_a/b/g_C_dom"/>
</dbReference>